<evidence type="ECO:0000313" key="2">
    <source>
        <dbReference type="EMBL" id="KAK5083643.1"/>
    </source>
</evidence>
<name>A0AAN7Y9N1_9EURO</name>
<organism evidence="2 3">
    <name type="scientific">Lithohypha guttulata</name>
    <dbReference type="NCBI Taxonomy" id="1690604"/>
    <lineage>
        <taxon>Eukaryota</taxon>
        <taxon>Fungi</taxon>
        <taxon>Dikarya</taxon>
        <taxon>Ascomycota</taxon>
        <taxon>Pezizomycotina</taxon>
        <taxon>Eurotiomycetes</taxon>
        <taxon>Chaetothyriomycetidae</taxon>
        <taxon>Chaetothyriales</taxon>
        <taxon>Trichomeriaceae</taxon>
        <taxon>Lithohypha</taxon>
    </lineage>
</organism>
<feature type="region of interest" description="Disordered" evidence="1">
    <location>
        <begin position="82"/>
        <end position="270"/>
    </location>
</feature>
<keyword evidence="3" id="KW-1185">Reference proteome</keyword>
<feature type="region of interest" description="Disordered" evidence="1">
    <location>
        <begin position="282"/>
        <end position="301"/>
    </location>
</feature>
<feature type="compositionally biased region" description="Polar residues" evidence="1">
    <location>
        <begin position="122"/>
        <end position="144"/>
    </location>
</feature>
<comment type="caution">
    <text evidence="2">The sequence shown here is derived from an EMBL/GenBank/DDBJ whole genome shotgun (WGS) entry which is preliminary data.</text>
</comment>
<accession>A0AAN7Y9N1</accession>
<dbReference type="EMBL" id="JAVRRJ010000006">
    <property type="protein sequence ID" value="KAK5083643.1"/>
    <property type="molecule type" value="Genomic_DNA"/>
</dbReference>
<feature type="compositionally biased region" description="Polar residues" evidence="1">
    <location>
        <begin position="24"/>
        <end position="37"/>
    </location>
</feature>
<feature type="compositionally biased region" description="Polar residues" evidence="1">
    <location>
        <begin position="481"/>
        <end position="492"/>
    </location>
</feature>
<sequence length="574" mass="62354">MGPKKSMSAVYADGGGRNHRRVKSGTTTPLASPRSHTSGGGHMKRNASHVVLPKNRSHGNLRKNQSTNALTALNRNISRGALNKLGAPTSQKVKKDAQQKQGVFDMGNASDDNEEEAEWEDSTASPELTRNNSKVSTPQRSHTPNAEPIQKLPDVSQDIVPERTSSPPSPEVLKTNRSAPNLRREQTLSHDRDHERQPPALVQQQNGRGLRAPPAMTTANATSSQQHLPRTDSQRSLGQSSFASLDVSQDHNDKTIRSPGLTNQSSSGSAVVSHFLTQDNSKSQVFQSQDGTTSDNESESQSVADFMATYKPQPSESPEQPRMNINKARVASQPSRTQQKLELQRRKAMHGTGPPTPVGGLALSTGSSVSLHSRSHSHGKGVGRTKSMVVEMKAIKQDYEASVKQLTVIRRFRNPVLESLHRLRHTGSLPIETPKAGHLPSKTNAEQHKRPPSRHGNRSGVAVHDASEANHAQRNAPPRTPTTQTDPESTRATIAPRASKVSFAAAPHTQAQPRPGGARDSKVTFQLSRQESQDDILIASPDRSGPVGGDEYSDGLSPEEALIRRMWESRIHVA</sequence>
<proteinExistence type="predicted"/>
<feature type="compositionally biased region" description="Polar residues" evidence="1">
    <location>
        <begin position="234"/>
        <end position="247"/>
    </location>
</feature>
<feature type="region of interest" description="Disordered" evidence="1">
    <location>
        <begin position="1"/>
        <end position="68"/>
    </location>
</feature>
<dbReference type="GO" id="GO:0000329">
    <property type="term" value="C:fungal-type vacuole membrane"/>
    <property type="evidence" value="ECO:0007669"/>
    <property type="project" value="TreeGrafter"/>
</dbReference>
<dbReference type="PANTHER" id="PTHR22794">
    <property type="entry name" value="THAP DOMAIN PROTEIN 11"/>
    <property type="match status" value="1"/>
</dbReference>
<reference evidence="2 3" key="1">
    <citation type="submission" date="2023-08" db="EMBL/GenBank/DDBJ databases">
        <title>Black Yeasts Isolated from many extreme environments.</title>
        <authorList>
            <person name="Coleine C."/>
            <person name="Stajich J.E."/>
            <person name="Selbmann L."/>
        </authorList>
    </citation>
    <scope>NUCLEOTIDE SEQUENCE [LARGE SCALE GENOMIC DNA]</scope>
    <source>
        <strain evidence="2 3">CCFEE 5910</strain>
    </source>
</reference>
<dbReference type="GO" id="GO:0031931">
    <property type="term" value="C:TORC1 complex"/>
    <property type="evidence" value="ECO:0007669"/>
    <property type="project" value="TreeGrafter"/>
</dbReference>
<feature type="compositionally biased region" description="Polar residues" evidence="1">
    <location>
        <begin position="217"/>
        <end position="228"/>
    </location>
</feature>
<dbReference type="AlphaFoldDB" id="A0AAN7Y9N1"/>
<feature type="region of interest" description="Disordered" evidence="1">
    <location>
        <begin position="427"/>
        <end position="556"/>
    </location>
</feature>
<protein>
    <submittedName>
        <fullName evidence="2">Uncharacterized protein</fullName>
    </submittedName>
</protein>
<feature type="compositionally biased region" description="Polar residues" evidence="1">
    <location>
        <begin position="260"/>
        <end position="270"/>
    </location>
</feature>
<evidence type="ECO:0000313" key="3">
    <source>
        <dbReference type="Proteomes" id="UP001309876"/>
    </source>
</evidence>
<evidence type="ECO:0000256" key="1">
    <source>
        <dbReference type="SAM" id="MobiDB-lite"/>
    </source>
</evidence>
<feature type="compositionally biased region" description="Acidic residues" evidence="1">
    <location>
        <begin position="111"/>
        <end position="121"/>
    </location>
</feature>
<dbReference type="Proteomes" id="UP001309876">
    <property type="component" value="Unassembled WGS sequence"/>
</dbReference>
<dbReference type="PANTHER" id="PTHR22794:SF2">
    <property type="entry name" value="THAP DOMAIN-CONTAINING PROTEIN 11"/>
    <property type="match status" value="1"/>
</dbReference>
<gene>
    <name evidence="2" type="ORF">LTR05_006147</name>
</gene>
<feature type="compositionally biased region" description="Basic and acidic residues" evidence="1">
    <location>
        <begin position="182"/>
        <end position="197"/>
    </location>
</feature>